<sequence length="484" mass="56653">MYFSNSETRKSTVSSQTIVFEVELGSYSNNFVQSTITSFFLTDLDQCVTYIQSIDDEKILLITSGSKASHVLSRTASCHQIDSVFIFCMKKERHEHLLNEYSKIIGIYVELDDLCQSIKEQVDLVNRQIQTFSFFDQHEKSTAFLWFQLFNYAVGHLPRSQQAKQQMVRICKDYYRGNKIEIKLIEEFEKTYRSEYALLWYSKQSFIYKLINKALRTEDVDLLYIFRFFIGDLSTALQQEHEKILSSKGKILNVYRGTKLDKEEFENLKENQGKLISVNGYLSTSWRKSLAVHLAKKSTKRTDVIPVLFHIQCDIKHINRNIIFADISEFSEYRKEAEVLFDLNACFLIESIEKQESLNIIEMTLSNEGQKITEDFLELTKRETEELSVSIVVGRLLCDLGEYDKSKKYFEQLLNDSPKEDCAWVEFNIGRALSFKCEWSQAREYYNRAYDLMMKDKLARIKDSAWVLNNIGAILRNQKSTMKP</sequence>
<evidence type="ECO:0000256" key="5">
    <source>
        <dbReference type="ARBA" id="ARBA00047597"/>
    </source>
</evidence>
<dbReference type="PROSITE" id="PS51996">
    <property type="entry name" value="TR_MART"/>
    <property type="match status" value="1"/>
</dbReference>
<dbReference type="InterPro" id="IPR011990">
    <property type="entry name" value="TPR-like_helical_dom_sf"/>
</dbReference>
<protein>
    <recommendedName>
        <fullName evidence="7">NAD(P)(+)--arginine ADP-ribosyltransferase</fullName>
        <ecNumber evidence="7">2.4.2.31</ecNumber>
    </recommendedName>
    <alternativeName>
        <fullName evidence="7">Mono(ADP-ribosyl)transferase</fullName>
    </alternativeName>
</protein>
<dbReference type="SUPFAM" id="SSF48452">
    <property type="entry name" value="TPR-like"/>
    <property type="match status" value="1"/>
</dbReference>
<evidence type="ECO:0000313" key="11">
    <source>
        <dbReference type="Proteomes" id="UP000663873"/>
    </source>
</evidence>
<dbReference type="InterPro" id="IPR000768">
    <property type="entry name" value="ART"/>
</dbReference>
<dbReference type="GO" id="GO:0016779">
    <property type="term" value="F:nucleotidyltransferase activity"/>
    <property type="evidence" value="ECO:0007669"/>
    <property type="project" value="UniProtKB-KW"/>
</dbReference>
<dbReference type="InterPro" id="IPR019734">
    <property type="entry name" value="TPR_rpt"/>
</dbReference>
<dbReference type="Pfam" id="PF13424">
    <property type="entry name" value="TPR_12"/>
    <property type="match status" value="1"/>
</dbReference>
<gene>
    <name evidence="8" type="ORF">TIS948_LOCUS1201</name>
    <name evidence="9" type="ORF">UJA718_LOCUS19471</name>
</gene>
<feature type="repeat" description="TPR" evidence="6">
    <location>
        <begin position="387"/>
        <end position="420"/>
    </location>
</feature>
<dbReference type="GO" id="GO:0106274">
    <property type="term" value="F:NAD+-protein-arginine ADP-ribosyltransferase activity"/>
    <property type="evidence" value="ECO:0007669"/>
    <property type="project" value="UniProtKB-EC"/>
</dbReference>
<evidence type="ECO:0000256" key="7">
    <source>
        <dbReference type="RuleBase" id="RU361228"/>
    </source>
</evidence>
<evidence type="ECO:0000256" key="2">
    <source>
        <dbReference type="ARBA" id="ARBA00022676"/>
    </source>
</evidence>
<dbReference type="EC" id="2.4.2.31" evidence="7"/>
<dbReference type="Gene3D" id="1.25.40.10">
    <property type="entry name" value="Tetratricopeptide repeat domain"/>
    <property type="match status" value="1"/>
</dbReference>
<name>A0A817KR78_9BILA</name>
<evidence type="ECO:0000313" key="10">
    <source>
        <dbReference type="Proteomes" id="UP000663825"/>
    </source>
</evidence>
<proteinExistence type="inferred from homology"/>
<evidence type="ECO:0000256" key="3">
    <source>
        <dbReference type="ARBA" id="ARBA00022679"/>
    </source>
</evidence>
<evidence type="ECO:0000256" key="1">
    <source>
        <dbReference type="ARBA" id="ARBA00009558"/>
    </source>
</evidence>
<keyword evidence="7" id="KW-0520">NAD</keyword>
<dbReference type="Gene3D" id="3.90.176.10">
    <property type="entry name" value="Toxin ADP-ribosyltransferase, Chain A, domain 1"/>
    <property type="match status" value="1"/>
</dbReference>
<evidence type="ECO:0000313" key="8">
    <source>
        <dbReference type="EMBL" id="CAF2995709.1"/>
    </source>
</evidence>
<reference evidence="8" key="1">
    <citation type="submission" date="2021-02" db="EMBL/GenBank/DDBJ databases">
        <authorList>
            <person name="Nowell W R."/>
        </authorList>
    </citation>
    <scope>NUCLEOTIDE SEQUENCE</scope>
</reference>
<keyword evidence="4" id="KW-0548">Nucleotidyltransferase</keyword>
<evidence type="ECO:0000313" key="9">
    <source>
        <dbReference type="EMBL" id="CAF4406184.1"/>
    </source>
</evidence>
<dbReference type="AlphaFoldDB" id="A0A817KR78"/>
<keyword evidence="7" id="KW-0521">NADP</keyword>
<keyword evidence="3 7" id="KW-0808">Transferase</keyword>
<dbReference type="PROSITE" id="PS50005">
    <property type="entry name" value="TPR"/>
    <property type="match status" value="1"/>
</dbReference>
<dbReference type="Pfam" id="PF01129">
    <property type="entry name" value="ART"/>
    <property type="match status" value="1"/>
</dbReference>
<keyword evidence="2 7" id="KW-0328">Glycosyltransferase</keyword>
<dbReference type="OrthoDB" id="19588at2759"/>
<dbReference type="Proteomes" id="UP000663873">
    <property type="component" value="Unassembled WGS sequence"/>
</dbReference>
<dbReference type="EMBL" id="CAJOBP010003462">
    <property type="protein sequence ID" value="CAF4406184.1"/>
    <property type="molecule type" value="Genomic_DNA"/>
</dbReference>
<dbReference type="EMBL" id="CAJNXB010000035">
    <property type="protein sequence ID" value="CAF2995709.1"/>
    <property type="molecule type" value="Genomic_DNA"/>
</dbReference>
<keyword evidence="6" id="KW-0802">TPR repeat</keyword>
<comment type="catalytic activity">
    <reaction evidence="5 7">
        <text>L-arginyl-[protein] + NAD(+) = N(omega)-(ADP-D-ribosyl)-L-arginyl-[protein] + nicotinamide + H(+)</text>
        <dbReference type="Rhea" id="RHEA:19149"/>
        <dbReference type="Rhea" id="RHEA-COMP:10532"/>
        <dbReference type="Rhea" id="RHEA-COMP:15087"/>
        <dbReference type="ChEBI" id="CHEBI:15378"/>
        <dbReference type="ChEBI" id="CHEBI:17154"/>
        <dbReference type="ChEBI" id="CHEBI:29965"/>
        <dbReference type="ChEBI" id="CHEBI:57540"/>
        <dbReference type="ChEBI" id="CHEBI:142554"/>
        <dbReference type="EC" id="2.4.2.31"/>
    </reaction>
</comment>
<keyword evidence="11" id="KW-1185">Reference proteome</keyword>
<organism evidence="8 10">
    <name type="scientific">Rotaria socialis</name>
    <dbReference type="NCBI Taxonomy" id="392032"/>
    <lineage>
        <taxon>Eukaryota</taxon>
        <taxon>Metazoa</taxon>
        <taxon>Spiralia</taxon>
        <taxon>Gnathifera</taxon>
        <taxon>Rotifera</taxon>
        <taxon>Eurotatoria</taxon>
        <taxon>Bdelloidea</taxon>
        <taxon>Philodinida</taxon>
        <taxon>Philodinidae</taxon>
        <taxon>Rotaria</taxon>
    </lineage>
</organism>
<dbReference type="Proteomes" id="UP000663825">
    <property type="component" value="Unassembled WGS sequence"/>
</dbReference>
<evidence type="ECO:0000256" key="4">
    <source>
        <dbReference type="ARBA" id="ARBA00022695"/>
    </source>
</evidence>
<accession>A0A817KR78</accession>
<comment type="similarity">
    <text evidence="1 7">Belongs to the Arg-specific ADP-ribosyltransferase family.</text>
</comment>
<comment type="caution">
    <text evidence="8">The sequence shown here is derived from an EMBL/GenBank/DDBJ whole genome shotgun (WGS) entry which is preliminary data.</text>
</comment>
<evidence type="ECO:0000256" key="6">
    <source>
        <dbReference type="PROSITE-ProRule" id="PRU00339"/>
    </source>
</evidence>
<dbReference type="SUPFAM" id="SSF56399">
    <property type="entry name" value="ADP-ribosylation"/>
    <property type="match status" value="1"/>
</dbReference>